<evidence type="ECO:0000256" key="1">
    <source>
        <dbReference type="ARBA" id="ARBA00022574"/>
    </source>
</evidence>
<dbReference type="Gene3D" id="2.130.10.10">
    <property type="entry name" value="YVTN repeat-like/Quinoprotein amine dehydrogenase"/>
    <property type="match status" value="1"/>
</dbReference>
<dbReference type="PANTHER" id="PTHR13743">
    <property type="entry name" value="BEIGE/BEACH-RELATED"/>
    <property type="match status" value="1"/>
</dbReference>
<dbReference type="Pfam" id="PF02138">
    <property type="entry name" value="Beach"/>
    <property type="match status" value="1"/>
</dbReference>
<evidence type="ECO:0000313" key="7">
    <source>
        <dbReference type="EMBL" id="VFT93048.1"/>
    </source>
</evidence>
<feature type="region of interest" description="Disordered" evidence="3">
    <location>
        <begin position="2940"/>
        <end position="2963"/>
    </location>
</feature>
<feature type="region of interest" description="Disordered" evidence="3">
    <location>
        <begin position="1701"/>
        <end position="1747"/>
    </location>
</feature>
<evidence type="ECO:0000256" key="2">
    <source>
        <dbReference type="ARBA" id="ARBA00022737"/>
    </source>
</evidence>
<dbReference type="InterPro" id="IPR050865">
    <property type="entry name" value="BEACH_Domain"/>
</dbReference>
<dbReference type="EMBL" id="VJMH01005860">
    <property type="protein sequence ID" value="KAF0692657.1"/>
    <property type="molecule type" value="Genomic_DNA"/>
</dbReference>
<organism evidence="7 8">
    <name type="scientific">Aphanomyces stellatus</name>
    <dbReference type="NCBI Taxonomy" id="120398"/>
    <lineage>
        <taxon>Eukaryota</taxon>
        <taxon>Sar</taxon>
        <taxon>Stramenopiles</taxon>
        <taxon>Oomycota</taxon>
        <taxon>Saprolegniomycetes</taxon>
        <taxon>Saprolegniales</taxon>
        <taxon>Verrucalvaceae</taxon>
        <taxon>Aphanomyces</taxon>
    </lineage>
</organism>
<dbReference type="SMART" id="SM00320">
    <property type="entry name" value="WD40"/>
    <property type="match status" value="4"/>
</dbReference>
<dbReference type="Pfam" id="PF13385">
    <property type="entry name" value="Laminin_G_3"/>
    <property type="match status" value="1"/>
</dbReference>
<feature type="domain" description="BEACH" evidence="4">
    <location>
        <begin position="1876"/>
        <end position="2146"/>
    </location>
</feature>
<dbReference type="SUPFAM" id="SSF49899">
    <property type="entry name" value="Concanavalin A-like lectins/glucanases"/>
    <property type="match status" value="1"/>
</dbReference>
<feature type="region of interest" description="Disordered" evidence="3">
    <location>
        <begin position="1233"/>
        <end position="1274"/>
    </location>
</feature>
<feature type="region of interest" description="Disordered" evidence="3">
    <location>
        <begin position="1306"/>
        <end position="1329"/>
    </location>
</feature>
<protein>
    <submittedName>
        <fullName evidence="7">Aste57867_16272 protein</fullName>
    </submittedName>
</protein>
<gene>
    <name evidence="7" type="primary">Aste57867_16272</name>
    <name evidence="6" type="ORF">As57867_016215</name>
    <name evidence="7" type="ORF">ASTE57867_16272</name>
</gene>
<dbReference type="Pfam" id="PF04727">
    <property type="entry name" value="ELMO_CED12"/>
    <property type="match status" value="1"/>
</dbReference>
<dbReference type="InterPro" id="IPR036372">
    <property type="entry name" value="BEACH_dom_sf"/>
</dbReference>
<dbReference type="CDD" id="cd06071">
    <property type="entry name" value="Beach"/>
    <property type="match status" value="1"/>
</dbReference>
<keyword evidence="1" id="KW-0853">WD repeat</keyword>
<dbReference type="InterPro" id="IPR013320">
    <property type="entry name" value="ConA-like_dom_sf"/>
</dbReference>
<dbReference type="InterPro" id="IPR031570">
    <property type="entry name" value="NBEA/BDCP_DUF4704"/>
</dbReference>
<evidence type="ECO:0000259" key="5">
    <source>
        <dbReference type="PROSITE" id="PS51335"/>
    </source>
</evidence>
<dbReference type="SMART" id="SM01026">
    <property type="entry name" value="Beach"/>
    <property type="match status" value="1"/>
</dbReference>
<evidence type="ECO:0000259" key="4">
    <source>
        <dbReference type="PROSITE" id="PS50197"/>
    </source>
</evidence>
<accession>A0A485L6Y7</accession>
<feature type="domain" description="ELMO" evidence="5">
    <location>
        <begin position="2632"/>
        <end position="2798"/>
    </location>
</feature>
<dbReference type="Gene3D" id="1.10.1540.10">
    <property type="entry name" value="BEACH domain"/>
    <property type="match status" value="1"/>
</dbReference>
<evidence type="ECO:0000313" key="8">
    <source>
        <dbReference type="Proteomes" id="UP000332933"/>
    </source>
</evidence>
<dbReference type="PROSITE" id="PS51335">
    <property type="entry name" value="ELMO"/>
    <property type="match status" value="1"/>
</dbReference>
<feature type="compositionally biased region" description="Polar residues" evidence="3">
    <location>
        <begin position="2954"/>
        <end position="2963"/>
    </location>
</feature>
<feature type="compositionally biased region" description="Acidic residues" evidence="3">
    <location>
        <begin position="1586"/>
        <end position="1603"/>
    </location>
</feature>
<evidence type="ECO:0000313" key="6">
    <source>
        <dbReference type="EMBL" id="KAF0692657.1"/>
    </source>
</evidence>
<keyword evidence="2" id="KW-0677">Repeat</keyword>
<dbReference type="InterPro" id="IPR036322">
    <property type="entry name" value="WD40_repeat_dom_sf"/>
</dbReference>
<feature type="region of interest" description="Disordered" evidence="3">
    <location>
        <begin position="2848"/>
        <end position="2886"/>
    </location>
</feature>
<dbReference type="InterPro" id="IPR011993">
    <property type="entry name" value="PH-like_dom_sf"/>
</dbReference>
<dbReference type="PANTHER" id="PTHR13743:SF163">
    <property type="entry name" value="BEACH DOMAIN-CONTAINING PROTEIN"/>
    <property type="match status" value="1"/>
</dbReference>
<dbReference type="Proteomes" id="UP000332933">
    <property type="component" value="Unassembled WGS sequence"/>
</dbReference>
<keyword evidence="8" id="KW-1185">Reference proteome</keyword>
<dbReference type="InterPro" id="IPR006816">
    <property type="entry name" value="ELMO_dom"/>
</dbReference>
<dbReference type="SUPFAM" id="SSF81837">
    <property type="entry name" value="BEACH domain"/>
    <property type="match status" value="1"/>
</dbReference>
<dbReference type="SUPFAM" id="SSF50978">
    <property type="entry name" value="WD40 repeat-like"/>
    <property type="match status" value="1"/>
</dbReference>
<dbReference type="InterPro" id="IPR015943">
    <property type="entry name" value="WD40/YVTN_repeat-like_dom_sf"/>
</dbReference>
<dbReference type="InterPro" id="IPR023362">
    <property type="entry name" value="PH-BEACH_dom"/>
</dbReference>
<sequence length="2963" mass="328117">MTSSSMRPIDTFLVDLCGSSLGTCRCMAVMMKQPHVPVAMSVGGVNAATLSTLVRTIRFPNQLDRLFTEFIGVVDDAQQVEVSPLDMYMYSVRLILTHIERTPGCVGLHGTNYFVPHAPIFTTLYVPQVKHEASNAHACIDVGFHRSIVKFIETHGLWPGFSRSLLKKILALLMHIAQYSVTADDIRAMLQVFQCERMKVDAPEESAVTTYLASLEMMARSVTGPSTYLELSGDQSGFTVPSMETVPFPSAGDTLSVWIRVESAPGLNAPLFSLCGDTGVGIEMSFMETTLVVKSLDWKKNEYNEVQVPGALVKHQWQWICVVHTHRQIRGSKLDVFVNGDIRQSSRFSYPNMKEAGGAQPKMLCHLGRTKNDYSRCLVAHLGPVAFFSQPLQANVLESIKSVDDYDNVVLQYNASVASSHVTATLSLPGSSSTVSVSTPSSTASSGGTDGLVFAFDARNYDSKRKTLLDASGTSNHAENHSTNDASIRLRTTATFKESVWQMGGPIILFPLLLHPPTQADFLDLTSCQTISRPLGVTCIPKVINVLAETLRHSSINKFVCRRSQAIPMVSLLIDSLPTEYLTADLLASIERLCSAVSSDRFISDEIQRHLLYNFRLWVPAPVEIQNSIFDKLHVAIKKKFVSSSVVSIRYMLRLLSTVYRKPIAHHNTDDTTQLRNRILETIRILLYDPEAWAKAQAKPKSQLSSIIMGGLSTVQTMGVSFDAARTLIFCMLGKPTFPQGIIDDTSKGAVASEVEVDAGAMAEHVAESDIPDLMQILVDFSITSETQSEFLSIFERLGGLRIWLPLISTHNAPVRRMTLRLLRTYIIIKCNSFPNANPKPSLSAVDVRMIFDSLKVVDFPLQMGSFNELFCLLLGVAYGDPAVDPFVKGSPHDHAAMLSDETLLAGVIRHPNMVLPLLEIIGQSALHFRWIGLSYLKLLMSDENVDGATNRRIYLQAYAAQGYTPYPIEVMFNSFVADAASASPDLMSQAFPTVSTAGLHDMPILQLRDVISNVDQTDEARLSAAMSLTLLGDPQSLLELLHQDALRCEQLRKHKHAKDKSLSEYVKTGIVYLLSTNNPSSVQQFLSASAMDLLAQIVVLELKTNDVAYELVLHPFALASNPDLVMSWLKTLVDRIAAMVETQMPPKGSLCWRNLESICSIATSVVLHFDPPPPAASLRRDSIDTTTAFWKTPDELPHERELSDAILHVWQKCAASLSFDVDASFGRTAQSRASLTSQAPSTVRSTSNALAKRGSFKDAPTSSSSSGTPSLRQFPGGAMRQILGLVLRSMYMSVKDQEAFFRGDLDYDEDDEDDEAERGPPQRRRSRLNSSVAMDTVFVSKLTKLDYFVQMLKLNQYITAKEEASLTLWLVLEITHLMEDAQRLSQTEPRWMEGTRRCAELITRIIQVPIGSMDQLKAMLQREDFMLTDSEVTRRDLFYQEYLETSQEVRQKKKTLVLAVVDYERDSAKQAVDIVLASGIQVRPEHDPIWLQRVHAKDADDWMKLERVLRWNIQHVWSFHTSSNKTANWQLDAFTSSKWMRCRLLPDVEKEQPYTKKTKAPVSINSIYGDAALVQETTLTPPLPSDDEVDDENAHDGDEEAEESRVLGSLNDEEETTEQTITVEVVETNVPSVVVDRLRGDSILGVAPTLPPPPAVVAAEAAVAAAPTPALAVPAEPEPAKRASMSSRFVTGLRLPMFGAKKPVDKPVDKTDAKPQPSVEDEPEKIVADPNTTTNASSSPAIDEKTEPKKRLVLSGSFRTMAYIVLPEGRMVYGMFRLGATSLVFEGEKIADEQDIAPEKSVVLLKRRIFGMRIIKAIYRRRFRLDMSCGMEVYFVDGSSLLLGFDKSDDVETAFAIFRQRKPPCLTTTKRLLTGDRLVVNSNWQATAKWVRREITTFEYLMLLNIAAGRSYNDITQYPIFPWILRDYTSETLDLEDPDIFRDFTKPIGAQTSQGVEAATQHYQSMGKFPFHFAAPYSSQQTVLSCLLRMAPFSQSSKALGNNTSSLRPLQSISQLWDACTSSKPDALGWELLPEFFVTSEFLLSQDVGDVALPPWAMGSVDTFIRLHRQALESDFVSSQLHHWIDLVFGVHQRGPLAVERTNVFHPVCYPDGLNLALLDVDTRTQYSERGTIPLQLFKKSHPHRLTVDESLETRYPASHALASLSSRSQVRRYDVPSRHEIALLSVRFSSATATGMGMGAMTKSVKSNLVNSAPVSEVAGSIVYSCDATGLVLAKRYQNATPDTSKGAPFTLQEVEQWWRLPAMCSIVDGMVYYEHMISCGYFDGSWRIHWSADGELLQRIAFHKQRILCMARSEDDVTGDVALAFGSEDCTISVWAISKFAASRSRRMFLSTAKKELPVGNLPWVLLVGHSRPVVSVAINVELDVVASTCRGHTLLLHSLRTSCPLHAMDLSVPDIRSMSIYLTISNQGAILSHALHDVGDETTDNNWRAAATQSELSLISINGRVMSRVRLEQDGRKISLLQRGVTFTRCGEHVVTANASREGGIEVRKIGDLNTCARRIETNRSSVLTCFGLSQDERCVVAGYEDGSLVMYALHYGISDEGRLLSDKRARAEEAAAFARATNPSPQNDVEVTSLSVPQGLDIDASLLTTLNDAFTKLKRPCVADDPDYEQLLRSFWAIMYPPVDILNEDGHFERVGTSWSRLGFQRPDPTTDFRAGGLLSLHCLISFATKYGADAKRMTESQIPGSHEHTYPWGPVAINITCMTAALLWNKADGQLRADKANLWPVFAHPDAFYIMFSEAFLLFDCAWCGMNAQYSSFSVVMELTTKEVVTVMKDNHGSLNEFQRAMKARSAALKASFDDELIASTTIKPMSAPAALGGGTTDNHNLISFSPPETPPSNPTPLHNSFNLLQLSPPKPHSSHTLDPFAAMPDPFVASHPDPFSFAAQPVISHHDPFSPAPVPAVAMDPFAAASLDPFSPRNMHRIGPADYTTSDPFDGL</sequence>
<dbReference type="InterPro" id="IPR001680">
    <property type="entry name" value="WD40_rpt"/>
</dbReference>
<dbReference type="PROSITE" id="PS50197">
    <property type="entry name" value="BEACH"/>
    <property type="match status" value="1"/>
</dbReference>
<dbReference type="Pfam" id="PF14844">
    <property type="entry name" value="PH_BEACH"/>
    <property type="match status" value="1"/>
</dbReference>
<feature type="compositionally biased region" description="Polar residues" evidence="3">
    <location>
        <begin position="1731"/>
        <end position="1741"/>
    </location>
</feature>
<dbReference type="Gene3D" id="2.30.29.30">
    <property type="entry name" value="Pleckstrin-homology domain (PH domain)/Phosphotyrosine-binding domain (PTB)"/>
    <property type="match status" value="1"/>
</dbReference>
<dbReference type="Pfam" id="PF20426">
    <property type="entry name" value="NBCH_WD40"/>
    <property type="match status" value="1"/>
</dbReference>
<reference evidence="6" key="2">
    <citation type="submission" date="2019-06" db="EMBL/GenBank/DDBJ databases">
        <title>Genomics analysis of Aphanomyces spp. identifies a new class of oomycete effector associated with host adaptation.</title>
        <authorList>
            <person name="Gaulin E."/>
        </authorList>
    </citation>
    <scope>NUCLEOTIDE SEQUENCE</scope>
    <source>
        <strain evidence="6">CBS 578.67</strain>
    </source>
</reference>
<dbReference type="InterPro" id="IPR046851">
    <property type="entry name" value="NBCH_WD40"/>
</dbReference>
<feature type="compositionally biased region" description="Low complexity" evidence="3">
    <location>
        <begin position="1261"/>
        <end position="1271"/>
    </location>
</feature>
<feature type="compositionally biased region" description="Basic and acidic residues" evidence="3">
    <location>
        <begin position="1703"/>
        <end position="1714"/>
    </location>
</feature>
<dbReference type="EMBL" id="CAADRA010005881">
    <property type="protein sequence ID" value="VFT93048.1"/>
    <property type="molecule type" value="Genomic_DNA"/>
</dbReference>
<dbReference type="OrthoDB" id="67155at2759"/>
<proteinExistence type="predicted"/>
<dbReference type="InterPro" id="IPR000409">
    <property type="entry name" value="BEACH_dom"/>
</dbReference>
<reference evidence="7 8" key="1">
    <citation type="submission" date="2019-03" db="EMBL/GenBank/DDBJ databases">
        <authorList>
            <person name="Gaulin E."/>
            <person name="Dumas B."/>
        </authorList>
    </citation>
    <scope>NUCLEOTIDE SEQUENCE [LARGE SCALE GENOMIC DNA]</scope>
    <source>
        <strain evidence="7">CBS 568.67</strain>
    </source>
</reference>
<feature type="compositionally biased region" description="Acidic residues" evidence="3">
    <location>
        <begin position="1307"/>
        <end position="1317"/>
    </location>
</feature>
<evidence type="ECO:0000256" key="3">
    <source>
        <dbReference type="SAM" id="MobiDB-lite"/>
    </source>
</evidence>
<feature type="region of interest" description="Disordered" evidence="3">
    <location>
        <begin position="1579"/>
        <end position="1619"/>
    </location>
</feature>
<dbReference type="Pfam" id="PF15787">
    <property type="entry name" value="DUF4704"/>
    <property type="match status" value="1"/>
</dbReference>
<feature type="compositionally biased region" description="Polar residues" evidence="3">
    <location>
        <begin position="1233"/>
        <end position="1250"/>
    </location>
</feature>
<name>A0A485L6Y7_9STRA</name>